<dbReference type="InterPro" id="IPR029044">
    <property type="entry name" value="Nucleotide-diphossugar_trans"/>
</dbReference>
<dbReference type="GO" id="GO:0016787">
    <property type="term" value="F:hydrolase activity"/>
    <property type="evidence" value="ECO:0007669"/>
    <property type="project" value="UniProtKB-KW"/>
</dbReference>
<dbReference type="SUPFAM" id="SSF53448">
    <property type="entry name" value="Nucleotide-diphospho-sugar transferases"/>
    <property type="match status" value="1"/>
</dbReference>
<dbReference type="InterPro" id="IPR006543">
    <property type="entry name" value="Histidinol-phos"/>
</dbReference>
<dbReference type="NCBIfam" id="TIGR01656">
    <property type="entry name" value="Histidinol-ppas"/>
    <property type="match status" value="1"/>
</dbReference>
<evidence type="ECO:0000256" key="1">
    <source>
        <dbReference type="ARBA" id="ARBA00004496"/>
    </source>
</evidence>
<evidence type="ECO:0000313" key="10">
    <source>
        <dbReference type="Proteomes" id="UP001601197"/>
    </source>
</evidence>
<dbReference type="Gene3D" id="3.40.50.1000">
    <property type="entry name" value="HAD superfamily/HAD-like"/>
    <property type="match status" value="1"/>
</dbReference>
<keyword evidence="3" id="KW-0963">Cytoplasm</keyword>
<comment type="subcellular location">
    <subcellularLocation>
        <location evidence="1">Cytoplasm</location>
    </subcellularLocation>
</comment>
<keyword evidence="10" id="KW-1185">Reference proteome</keyword>
<dbReference type="PANTHER" id="PTHR42891:SF1">
    <property type="entry name" value="D-GLYCERO-BETA-D-MANNO-HEPTOSE-1,7-BISPHOSPHATE 7-PHOSPHATASE"/>
    <property type="match status" value="1"/>
</dbReference>
<feature type="region of interest" description="Disordered" evidence="8">
    <location>
        <begin position="317"/>
        <end position="342"/>
    </location>
</feature>
<keyword evidence="6" id="KW-0119">Carbohydrate metabolism</keyword>
<evidence type="ECO:0000256" key="4">
    <source>
        <dbReference type="ARBA" id="ARBA00022723"/>
    </source>
</evidence>
<evidence type="ECO:0000256" key="7">
    <source>
        <dbReference type="ARBA" id="ARBA00031828"/>
    </source>
</evidence>
<dbReference type="Proteomes" id="UP001601197">
    <property type="component" value="Unassembled WGS sequence"/>
</dbReference>
<feature type="compositionally biased region" description="Gly residues" evidence="8">
    <location>
        <begin position="333"/>
        <end position="342"/>
    </location>
</feature>
<keyword evidence="4" id="KW-0479">Metal-binding</keyword>
<protein>
    <recommendedName>
        <fullName evidence="7">D,D-heptose 1,7-bisphosphate phosphatase</fullName>
    </recommendedName>
</protein>
<dbReference type="PANTHER" id="PTHR42891">
    <property type="entry name" value="D-GLYCERO-BETA-D-MANNO-HEPTOSE-1,7-BISPHOSPHATE 7-PHOSPHATASE"/>
    <property type="match status" value="1"/>
</dbReference>
<organism evidence="9 10">
    <name type="scientific">Streptomyces kebangsaanensis</name>
    <dbReference type="NCBI Taxonomy" id="864058"/>
    <lineage>
        <taxon>Bacteria</taxon>
        <taxon>Bacillati</taxon>
        <taxon>Actinomycetota</taxon>
        <taxon>Actinomycetes</taxon>
        <taxon>Kitasatosporales</taxon>
        <taxon>Streptomycetaceae</taxon>
        <taxon>Streptomyces</taxon>
    </lineage>
</organism>
<evidence type="ECO:0000256" key="3">
    <source>
        <dbReference type="ARBA" id="ARBA00022490"/>
    </source>
</evidence>
<dbReference type="InterPro" id="IPR036412">
    <property type="entry name" value="HAD-like_sf"/>
</dbReference>
<feature type="compositionally biased region" description="Low complexity" evidence="8">
    <location>
        <begin position="318"/>
        <end position="332"/>
    </location>
</feature>
<sequence length="342" mass="36290">MNPVKAVLFDRDGTLVEDVPHNGDPERVRPVEGAREALELLRAKGIGTGVVTNQSGVARGLLSTADVRRVNERVDRLLGPFDVWAVCPHGPEDGCHCRKPRPGMILWAAGRICTPPGDIVVIGDIGADVEAARRAGAHGILVPTPATRPEETTAADHVAPDLLTAARTLVGPEQEPDPLDKVLADSPLGPASDLPGTQVLGFLACAFVTRRTAYLDAGGFHPLLFFAAEETLLAHDLAARGRGVTHCPEVVAHHHPAPGPRTGRPAVVRRNELLTAWLRRPLPHARHALRETVTRLPAALRARRPLPPHVERAAHLLETSTDTGETGTDTGTDPGGDSGGTP</sequence>
<comment type="similarity">
    <text evidence="2">Belongs to the GmhB family.</text>
</comment>
<evidence type="ECO:0000256" key="8">
    <source>
        <dbReference type="SAM" id="MobiDB-lite"/>
    </source>
</evidence>
<dbReference type="NCBIfam" id="TIGR01662">
    <property type="entry name" value="HAD-SF-IIIA"/>
    <property type="match status" value="1"/>
</dbReference>
<gene>
    <name evidence="9" type="ORF">ACFYNZ_17850</name>
</gene>
<dbReference type="CDD" id="cd07503">
    <property type="entry name" value="HAD_HisB-N"/>
    <property type="match status" value="1"/>
</dbReference>
<name>A0ABW6KTY3_9ACTN</name>
<dbReference type="InterPro" id="IPR023214">
    <property type="entry name" value="HAD_sf"/>
</dbReference>
<dbReference type="RefSeq" id="WP_388348205.1">
    <property type="nucleotide sequence ID" value="NZ_JBIAFJ010000014.1"/>
</dbReference>
<accession>A0ABW6KTY3</accession>
<evidence type="ECO:0000256" key="5">
    <source>
        <dbReference type="ARBA" id="ARBA00022801"/>
    </source>
</evidence>
<evidence type="ECO:0000256" key="6">
    <source>
        <dbReference type="ARBA" id="ARBA00023277"/>
    </source>
</evidence>
<dbReference type="SUPFAM" id="SSF56784">
    <property type="entry name" value="HAD-like"/>
    <property type="match status" value="1"/>
</dbReference>
<keyword evidence="5 9" id="KW-0378">Hydrolase</keyword>
<dbReference type="Gene3D" id="3.90.550.10">
    <property type="entry name" value="Spore Coat Polysaccharide Biosynthesis Protein SpsA, Chain A"/>
    <property type="match status" value="1"/>
</dbReference>
<dbReference type="InterPro" id="IPR006549">
    <property type="entry name" value="HAD-SF_hydro_IIIA"/>
</dbReference>
<evidence type="ECO:0000313" key="9">
    <source>
        <dbReference type="EMBL" id="MFE9171359.1"/>
    </source>
</evidence>
<evidence type="ECO:0000256" key="2">
    <source>
        <dbReference type="ARBA" id="ARBA00005628"/>
    </source>
</evidence>
<dbReference type="EMBL" id="JBIAFJ010000014">
    <property type="protein sequence ID" value="MFE9171359.1"/>
    <property type="molecule type" value="Genomic_DNA"/>
</dbReference>
<comment type="caution">
    <text evidence="9">The sequence shown here is derived from an EMBL/GenBank/DDBJ whole genome shotgun (WGS) entry which is preliminary data.</text>
</comment>
<proteinExistence type="inferred from homology"/>
<dbReference type="Pfam" id="PF13242">
    <property type="entry name" value="Hydrolase_like"/>
    <property type="match status" value="1"/>
</dbReference>
<reference evidence="9 10" key="1">
    <citation type="submission" date="2024-10" db="EMBL/GenBank/DDBJ databases">
        <title>The Natural Products Discovery Center: Release of the First 8490 Sequenced Strains for Exploring Actinobacteria Biosynthetic Diversity.</title>
        <authorList>
            <person name="Kalkreuter E."/>
            <person name="Kautsar S.A."/>
            <person name="Yang D."/>
            <person name="Bader C.D."/>
            <person name="Teijaro C.N."/>
            <person name="Fluegel L."/>
            <person name="Davis C.M."/>
            <person name="Simpson J.R."/>
            <person name="Lauterbach L."/>
            <person name="Steele A.D."/>
            <person name="Gui C."/>
            <person name="Meng S."/>
            <person name="Li G."/>
            <person name="Viehrig K."/>
            <person name="Ye F."/>
            <person name="Su P."/>
            <person name="Kiefer A.F."/>
            <person name="Nichols A."/>
            <person name="Cepeda A.J."/>
            <person name="Yan W."/>
            <person name="Fan B."/>
            <person name="Jiang Y."/>
            <person name="Adhikari A."/>
            <person name="Zheng C.-J."/>
            <person name="Schuster L."/>
            <person name="Cowan T.M."/>
            <person name="Smanski M.J."/>
            <person name="Chevrette M.G."/>
            <person name="De Carvalho L.P.S."/>
            <person name="Shen B."/>
        </authorList>
    </citation>
    <scope>NUCLEOTIDE SEQUENCE [LARGE SCALE GENOMIC DNA]</scope>
    <source>
        <strain evidence="9 10">NPDC007147</strain>
    </source>
</reference>
<dbReference type="InterPro" id="IPR004446">
    <property type="entry name" value="Heptose_bisP_phosphatase"/>
</dbReference>